<evidence type="ECO:0000313" key="17">
    <source>
        <dbReference type="Proteomes" id="UP000765509"/>
    </source>
</evidence>
<dbReference type="Proteomes" id="UP000765509">
    <property type="component" value="Unassembled WGS sequence"/>
</dbReference>
<comment type="catalytic activity">
    <reaction evidence="13">
        <text>DNA(n) + a 2'-deoxyribonucleoside 5'-triphosphate = DNA(n+1) + diphosphate</text>
        <dbReference type="Rhea" id="RHEA:22508"/>
        <dbReference type="Rhea" id="RHEA-COMP:17339"/>
        <dbReference type="Rhea" id="RHEA-COMP:17340"/>
        <dbReference type="ChEBI" id="CHEBI:33019"/>
        <dbReference type="ChEBI" id="CHEBI:61560"/>
        <dbReference type="ChEBI" id="CHEBI:173112"/>
        <dbReference type="EC" id="2.7.7.49"/>
    </reaction>
</comment>
<evidence type="ECO:0000256" key="12">
    <source>
        <dbReference type="ARBA" id="ARBA00023172"/>
    </source>
</evidence>
<evidence type="ECO:0000259" key="15">
    <source>
        <dbReference type="PROSITE" id="PS50994"/>
    </source>
</evidence>
<sequence>MGPLPSIIDHKNYILTIQDCFSRLTVAIPLLDKAGAKIELQRWILHFMNTTGHKVKAVRTNNGSEFKNIIFEKFLKTKGIIHEYSIPYEHHQDGKIKWTNRTISEMARTSLNAADLPITLWPWEYRHSVWIFNCTLHANLVKTPHEIVGKHKPSLDMLRAFGSKEFLYNHNFRKDISNREVVGFHLGVEQDSKGWLFCILDKGKIARAENVKFDESSTFQNDRARIQEIQARDLFDG</sequence>
<evidence type="ECO:0000256" key="4">
    <source>
        <dbReference type="ARBA" id="ARBA00022723"/>
    </source>
</evidence>
<dbReference type="GO" id="GO:0004519">
    <property type="term" value="F:endonuclease activity"/>
    <property type="evidence" value="ECO:0007669"/>
    <property type="project" value="UniProtKB-KW"/>
</dbReference>
<evidence type="ECO:0000256" key="13">
    <source>
        <dbReference type="ARBA" id="ARBA00048173"/>
    </source>
</evidence>
<evidence type="ECO:0000256" key="8">
    <source>
        <dbReference type="ARBA" id="ARBA00022884"/>
    </source>
</evidence>
<keyword evidence="5" id="KW-0255">Endonuclease</keyword>
<dbReference type="PROSITE" id="PS50994">
    <property type="entry name" value="INTEGRASE"/>
    <property type="match status" value="1"/>
</dbReference>
<evidence type="ECO:0000256" key="14">
    <source>
        <dbReference type="ARBA" id="ARBA00049244"/>
    </source>
</evidence>
<dbReference type="GO" id="GO:0032196">
    <property type="term" value="P:transposition"/>
    <property type="evidence" value="ECO:0007669"/>
    <property type="project" value="UniProtKB-KW"/>
</dbReference>
<dbReference type="InterPro" id="IPR057670">
    <property type="entry name" value="SH3_retrovirus"/>
</dbReference>
<dbReference type="GO" id="GO:0005634">
    <property type="term" value="C:nucleus"/>
    <property type="evidence" value="ECO:0007669"/>
    <property type="project" value="UniProtKB-ARBA"/>
</dbReference>
<comment type="catalytic activity">
    <reaction evidence="14">
        <text>DNA(n) + a 2'-deoxyribonucleoside 5'-triphosphate = DNA(n+1) + diphosphate</text>
        <dbReference type="Rhea" id="RHEA:22508"/>
        <dbReference type="Rhea" id="RHEA-COMP:17339"/>
        <dbReference type="Rhea" id="RHEA-COMP:17340"/>
        <dbReference type="ChEBI" id="CHEBI:33019"/>
        <dbReference type="ChEBI" id="CHEBI:61560"/>
        <dbReference type="ChEBI" id="CHEBI:173112"/>
        <dbReference type="EC" id="2.7.7.7"/>
    </reaction>
</comment>
<proteinExistence type="predicted"/>
<dbReference type="OrthoDB" id="7691805at2759"/>
<name>A0A9Q3BR57_9BASI</name>
<dbReference type="GO" id="GO:0003887">
    <property type="term" value="F:DNA-directed DNA polymerase activity"/>
    <property type="evidence" value="ECO:0007669"/>
    <property type="project" value="UniProtKB-KW"/>
</dbReference>
<accession>A0A9Q3BR57</accession>
<dbReference type="InterPro" id="IPR001584">
    <property type="entry name" value="Integrase_cat-core"/>
</dbReference>
<dbReference type="GO" id="GO:0006310">
    <property type="term" value="P:DNA recombination"/>
    <property type="evidence" value="ECO:0007669"/>
    <property type="project" value="UniProtKB-KW"/>
</dbReference>
<evidence type="ECO:0000313" key="16">
    <source>
        <dbReference type="EMBL" id="MBW0469350.1"/>
    </source>
</evidence>
<keyword evidence="11" id="KW-0239">DNA-directed DNA polymerase</keyword>
<comment type="caution">
    <text evidence="16">The sequence shown here is derived from an EMBL/GenBank/DDBJ whole genome shotgun (WGS) entry which is preliminary data.</text>
</comment>
<dbReference type="Pfam" id="PF25597">
    <property type="entry name" value="SH3_retrovirus"/>
    <property type="match status" value="1"/>
</dbReference>
<gene>
    <name evidence="16" type="ORF">O181_009065</name>
</gene>
<keyword evidence="6" id="KW-0378">Hydrolase</keyword>
<evidence type="ECO:0000256" key="1">
    <source>
        <dbReference type="ARBA" id="ARBA00022578"/>
    </source>
</evidence>
<evidence type="ECO:0000256" key="6">
    <source>
        <dbReference type="ARBA" id="ARBA00022801"/>
    </source>
</evidence>
<dbReference type="GO" id="GO:0016787">
    <property type="term" value="F:hydrolase activity"/>
    <property type="evidence" value="ECO:0007669"/>
    <property type="project" value="UniProtKB-KW"/>
</dbReference>
<evidence type="ECO:0000256" key="5">
    <source>
        <dbReference type="ARBA" id="ARBA00022759"/>
    </source>
</evidence>
<keyword evidence="17" id="KW-1185">Reference proteome</keyword>
<keyword evidence="8" id="KW-0694">RNA-binding</keyword>
<dbReference type="AlphaFoldDB" id="A0A9Q3BR57"/>
<dbReference type="GO" id="GO:0046872">
    <property type="term" value="F:metal ion binding"/>
    <property type="evidence" value="ECO:0007669"/>
    <property type="project" value="UniProtKB-KW"/>
</dbReference>
<dbReference type="GO" id="GO:0003964">
    <property type="term" value="F:RNA-directed DNA polymerase activity"/>
    <property type="evidence" value="ECO:0007669"/>
    <property type="project" value="UniProtKB-KW"/>
</dbReference>
<keyword evidence="3" id="KW-0540">Nuclease</keyword>
<dbReference type="GO" id="GO:0015074">
    <property type="term" value="P:DNA integration"/>
    <property type="evidence" value="ECO:0007669"/>
    <property type="project" value="UniProtKB-KW"/>
</dbReference>
<dbReference type="PANTHER" id="PTHR42648">
    <property type="entry name" value="TRANSPOSASE, PUTATIVE-RELATED"/>
    <property type="match status" value="1"/>
</dbReference>
<keyword evidence="1" id="KW-0815">Transposition</keyword>
<dbReference type="InterPro" id="IPR012337">
    <property type="entry name" value="RNaseH-like_sf"/>
</dbReference>
<evidence type="ECO:0000256" key="2">
    <source>
        <dbReference type="ARBA" id="ARBA00022695"/>
    </source>
</evidence>
<dbReference type="Gene3D" id="3.30.420.10">
    <property type="entry name" value="Ribonuclease H-like superfamily/Ribonuclease H"/>
    <property type="match status" value="1"/>
</dbReference>
<evidence type="ECO:0000256" key="10">
    <source>
        <dbReference type="ARBA" id="ARBA00022918"/>
    </source>
</evidence>
<feature type="domain" description="Integrase catalytic" evidence="15">
    <location>
        <begin position="1"/>
        <end position="152"/>
    </location>
</feature>
<keyword evidence="7" id="KW-0460">Magnesium</keyword>
<keyword evidence="4" id="KW-0479">Metal-binding</keyword>
<evidence type="ECO:0000256" key="7">
    <source>
        <dbReference type="ARBA" id="ARBA00022842"/>
    </source>
</evidence>
<keyword evidence="2" id="KW-0548">Nucleotidyltransferase</keyword>
<evidence type="ECO:0000256" key="3">
    <source>
        <dbReference type="ARBA" id="ARBA00022722"/>
    </source>
</evidence>
<keyword evidence="9" id="KW-0229">DNA integration</keyword>
<dbReference type="SUPFAM" id="SSF53098">
    <property type="entry name" value="Ribonuclease H-like"/>
    <property type="match status" value="1"/>
</dbReference>
<keyword evidence="11" id="KW-0808">Transferase</keyword>
<dbReference type="GO" id="GO:0003723">
    <property type="term" value="F:RNA binding"/>
    <property type="evidence" value="ECO:0007669"/>
    <property type="project" value="UniProtKB-KW"/>
</dbReference>
<keyword evidence="12" id="KW-0233">DNA recombination</keyword>
<organism evidence="16 17">
    <name type="scientific">Austropuccinia psidii MF-1</name>
    <dbReference type="NCBI Taxonomy" id="1389203"/>
    <lineage>
        <taxon>Eukaryota</taxon>
        <taxon>Fungi</taxon>
        <taxon>Dikarya</taxon>
        <taxon>Basidiomycota</taxon>
        <taxon>Pucciniomycotina</taxon>
        <taxon>Pucciniomycetes</taxon>
        <taxon>Pucciniales</taxon>
        <taxon>Sphaerophragmiaceae</taxon>
        <taxon>Austropuccinia</taxon>
    </lineage>
</organism>
<dbReference type="InterPro" id="IPR039537">
    <property type="entry name" value="Retrotran_Ty1/copia-like"/>
</dbReference>
<dbReference type="PANTHER" id="PTHR42648:SF11">
    <property type="entry name" value="TRANSPOSON TY4-P GAG-POL POLYPROTEIN"/>
    <property type="match status" value="1"/>
</dbReference>
<dbReference type="EMBL" id="AVOT02002154">
    <property type="protein sequence ID" value="MBW0469350.1"/>
    <property type="molecule type" value="Genomic_DNA"/>
</dbReference>
<protein>
    <recommendedName>
        <fullName evidence="15">Integrase catalytic domain-containing protein</fullName>
    </recommendedName>
</protein>
<keyword evidence="10" id="KW-0695">RNA-directed DNA polymerase</keyword>
<reference evidence="16" key="1">
    <citation type="submission" date="2021-03" db="EMBL/GenBank/DDBJ databases">
        <title>Draft genome sequence of rust myrtle Austropuccinia psidii MF-1, a brazilian biotype.</title>
        <authorList>
            <person name="Quecine M.C."/>
            <person name="Pachon D.M.R."/>
            <person name="Bonatelli M.L."/>
            <person name="Correr F.H."/>
            <person name="Franceschini L.M."/>
            <person name="Leite T.F."/>
            <person name="Margarido G.R.A."/>
            <person name="Almeida C.A."/>
            <person name="Ferrarezi J.A."/>
            <person name="Labate C.A."/>
        </authorList>
    </citation>
    <scope>NUCLEOTIDE SEQUENCE</scope>
    <source>
        <strain evidence="16">MF-1</strain>
    </source>
</reference>
<evidence type="ECO:0000256" key="11">
    <source>
        <dbReference type="ARBA" id="ARBA00022932"/>
    </source>
</evidence>
<dbReference type="InterPro" id="IPR036397">
    <property type="entry name" value="RNaseH_sf"/>
</dbReference>
<evidence type="ECO:0000256" key="9">
    <source>
        <dbReference type="ARBA" id="ARBA00022908"/>
    </source>
</evidence>